<dbReference type="Pfam" id="PF02922">
    <property type="entry name" value="CBM_48"/>
    <property type="match status" value="1"/>
</dbReference>
<dbReference type="KEGG" id="lxl:KDY119_03289"/>
<name>A0A5P9QE45_9MICO</name>
<dbReference type="RefSeq" id="WP_051136330.1">
    <property type="nucleotide sequence ID" value="NZ_BAABIH010000016.1"/>
</dbReference>
<dbReference type="PANTHER" id="PTHR43002">
    <property type="entry name" value="GLYCOGEN DEBRANCHING ENZYME"/>
    <property type="match status" value="1"/>
</dbReference>
<dbReference type="Pfam" id="PF17967">
    <property type="entry name" value="Pullulanase_N2"/>
    <property type="match status" value="1"/>
</dbReference>
<evidence type="ECO:0000313" key="4">
    <source>
        <dbReference type="Proteomes" id="UP000326702"/>
    </source>
</evidence>
<sequence>MSTRPRSRAARIPRTLAAGAAAAVLVPLVTVPGIVAASAADAQHVSIPGTHNTEMGCASDWDVSCAQAELTQRPDGVWSRTYDLPAGSYEYKAALNDSWDVNYGAGGAQGGANITYTTDGSKPVTFFYDPVTHWATNTAADPIVSAVGDFQTQLGCSADDDADCLGAWLEDPDGNGTYTAKLTGLTAGTYHVRVAHGLSDDEVYGQGGAKGGDPIPFTVESGKQVVLTYTLATHVLAVDVTDAPVAGEAEDAAQWVDARTVAVPADLVPQATTWALYSSADASLTRDGSTIGGGTKVPLTADPNGLTAAQLKRFPALRGYVALHPRHLSRSAVERALRGELRLAAWDGEGTLRALTGVQVPGVLDDVYGTSAQRRTLGVTWTHGAPRLALWAPTAQDVDLLLYPSSGTGAPQRVRAHRASDGTWTVAGSPSWRNRQYLYEVKVYAPTTGRVETNDVTDPYSVALTTNSTRSVLVGLDDRSLEPSQWARTASPRVADPTQQTIYELSVRDFSATDPTVPAALRGTYGAFATTSDGTEHLRALAKAGLTTVHLQPTFDFASVNEDRSQQKSPVCTDSELASYAPDSDQQQACVGAVADSDAYNWGYDPLHYLAPEGSYAVHPDGGSRVAEFRTMVGALHADGLRVVVDEVFNHTSASGQDPQSVLDRVVPGYYHRLDAAGSVETSTCCQDVATEHTMAQKLMVDSVVLWAKDYKVDGFRFDLMGFHSVDNMKAVRAALDRLTLRKDGVDGKSIYLYGEGWNFGAVANNAYFTQATQGQLDGTGIGTFNDRLRDGVRGGSPVDASTVQQQGFGSGLFTDPNGNPSYGTADDASKALLGHDEDLVKLGLSGNLKDFSLVTSDGTTKKGSEVDYNGQPAGYASEPDESISYVDAHDNQTLFDALTMKLPQATSMADRVRMQTLSLATATLSQSPSLWLAGSDLLRSKSLDNNSYNSGDWFNAIDWSGRTNGFGKGLPMSGDNGSQWSVMKPLLADKALDPTAKDIATATDEAQQLLRLKRSTSLFSLGSAKLVEQKLTFPTTTTPGVIAMNVDDTRGKDVDRNLDGVLVVFNAGTTTATETLSALQGKGYVLSTLQRQGDDPVVKRTTWDARTGTVTVPARTVAVLTLAESRGHDGHGGHGGHGHR</sequence>
<dbReference type="CDD" id="cd12962">
    <property type="entry name" value="X25_BaPul_like"/>
    <property type="match status" value="2"/>
</dbReference>
<dbReference type="Gene3D" id="2.60.40.1130">
    <property type="entry name" value="Rab geranylgeranyltransferase alpha-subunit, insert domain"/>
    <property type="match status" value="1"/>
</dbReference>
<dbReference type="InterPro" id="IPR013783">
    <property type="entry name" value="Ig-like_fold"/>
</dbReference>
<dbReference type="SUPFAM" id="SSF81296">
    <property type="entry name" value="E set domains"/>
    <property type="match status" value="2"/>
</dbReference>
<dbReference type="Gene3D" id="2.60.40.10">
    <property type="entry name" value="Immunoglobulins"/>
    <property type="match status" value="3"/>
</dbReference>
<accession>A0A5P9QE45</accession>
<dbReference type="InterPro" id="IPR011839">
    <property type="entry name" value="Pullul_strch"/>
</dbReference>
<dbReference type="NCBIfam" id="TIGR02103">
    <property type="entry name" value="pullul_strch"/>
    <property type="match status" value="1"/>
</dbReference>
<dbReference type="InterPro" id="IPR006047">
    <property type="entry name" value="GH13_cat_dom"/>
</dbReference>
<organism evidence="3 4">
    <name type="scientific">Luteimicrobium xylanilyticum</name>
    <dbReference type="NCBI Taxonomy" id="1133546"/>
    <lineage>
        <taxon>Bacteria</taxon>
        <taxon>Bacillati</taxon>
        <taxon>Actinomycetota</taxon>
        <taxon>Actinomycetes</taxon>
        <taxon>Micrococcales</taxon>
        <taxon>Luteimicrobium</taxon>
    </lineage>
</organism>
<dbReference type="Proteomes" id="UP000326702">
    <property type="component" value="Chromosome"/>
</dbReference>
<dbReference type="InterPro" id="IPR017853">
    <property type="entry name" value="GH"/>
</dbReference>
<reference evidence="3 4" key="1">
    <citation type="submission" date="2019-10" db="EMBL/GenBank/DDBJ databases">
        <title>Genome sequence of Luteimicrobium xylanilyticum HY-24.</title>
        <authorList>
            <person name="Kim D.Y."/>
            <person name="Park H.-Y."/>
        </authorList>
    </citation>
    <scope>NUCLEOTIDE SEQUENCE [LARGE SCALE GENOMIC DNA]</scope>
    <source>
        <strain evidence="3 4">HY-24</strain>
    </source>
</reference>
<evidence type="ECO:0000313" key="3">
    <source>
        <dbReference type="EMBL" id="QFU99753.1"/>
    </source>
</evidence>
<dbReference type="CDD" id="cd11341">
    <property type="entry name" value="AmyAc_Pullulanase_LD-like"/>
    <property type="match status" value="1"/>
</dbReference>
<dbReference type="AlphaFoldDB" id="A0A5P9QE45"/>
<dbReference type="SMART" id="SM00642">
    <property type="entry name" value="Aamy"/>
    <property type="match status" value="1"/>
</dbReference>
<dbReference type="Pfam" id="PF22058">
    <property type="entry name" value="X25_BaPul_like"/>
    <property type="match status" value="2"/>
</dbReference>
<dbReference type="CDD" id="cd02860">
    <property type="entry name" value="E_set_Pullulanase"/>
    <property type="match status" value="1"/>
</dbReference>
<keyword evidence="4" id="KW-1185">Reference proteome</keyword>
<feature type="domain" description="Glycosyl hydrolase family 13 catalytic" evidence="2">
    <location>
        <begin position="557"/>
        <end position="914"/>
    </location>
</feature>
<dbReference type="InterPro" id="IPR040671">
    <property type="entry name" value="Pullulanase_N2"/>
</dbReference>
<evidence type="ECO:0000259" key="2">
    <source>
        <dbReference type="SMART" id="SM00642"/>
    </source>
</evidence>
<dbReference type="Gene3D" id="2.60.40.1180">
    <property type="entry name" value="Golgi alpha-mannosidase II"/>
    <property type="match status" value="1"/>
</dbReference>
<proteinExistence type="inferred from homology"/>
<evidence type="ECO:0000256" key="1">
    <source>
        <dbReference type="ARBA" id="ARBA00008061"/>
    </source>
</evidence>
<dbReference type="EMBL" id="CP045529">
    <property type="protein sequence ID" value="QFU99753.1"/>
    <property type="molecule type" value="Genomic_DNA"/>
</dbReference>
<dbReference type="InterPro" id="IPR054409">
    <property type="entry name" value="X25_BaPul-like"/>
</dbReference>
<dbReference type="SUPFAM" id="SSF51011">
    <property type="entry name" value="Glycosyl hydrolase domain"/>
    <property type="match status" value="1"/>
</dbReference>
<dbReference type="InterPro" id="IPR024561">
    <property type="entry name" value="Pullul_strch_C"/>
</dbReference>
<dbReference type="Pfam" id="PF11852">
    <property type="entry name" value="Pullul_strch_C"/>
    <property type="match status" value="1"/>
</dbReference>
<gene>
    <name evidence="3" type="ORF">KDY119_03289</name>
</gene>
<dbReference type="InterPro" id="IPR014756">
    <property type="entry name" value="Ig_E-set"/>
</dbReference>
<dbReference type="InterPro" id="IPR013780">
    <property type="entry name" value="Glyco_hydro_b"/>
</dbReference>
<dbReference type="Gene3D" id="3.20.20.80">
    <property type="entry name" value="Glycosidases"/>
    <property type="match status" value="1"/>
</dbReference>
<dbReference type="InterPro" id="IPR004193">
    <property type="entry name" value="Glyco_hydro_13_N"/>
</dbReference>
<dbReference type="GO" id="GO:0051060">
    <property type="term" value="F:pullulanase activity"/>
    <property type="evidence" value="ECO:0007669"/>
    <property type="project" value="InterPro"/>
</dbReference>
<dbReference type="OrthoDB" id="9805159at2"/>
<dbReference type="GO" id="GO:0005975">
    <property type="term" value="P:carbohydrate metabolic process"/>
    <property type="evidence" value="ECO:0007669"/>
    <property type="project" value="InterPro"/>
</dbReference>
<protein>
    <submittedName>
        <fullName evidence="3">Amylopullulanase</fullName>
    </submittedName>
</protein>
<dbReference type="SUPFAM" id="SSF51445">
    <property type="entry name" value="(Trans)glycosidases"/>
    <property type="match status" value="1"/>
</dbReference>
<comment type="similarity">
    <text evidence="1">Belongs to the glycosyl hydrolase 13 family.</text>
</comment>